<reference evidence="3 4" key="1">
    <citation type="journal article" date="2011" name="Stand. Genomic Sci.">
        <title>Complete genome sequence of the gliding freshwater bacterium Fluviicola taffensis type strain (RW262).</title>
        <authorList>
            <person name="Woyke T."/>
            <person name="Chertkov O."/>
            <person name="Lapidus A."/>
            <person name="Nolan M."/>
            <person name="Lucas S."/>
            <person name="Del Rio T.G."/>
            <person name="Tice H."/>
            <person name="Cheng J.F."/>
            <person name="Tapia R."/>
            <person name="Han C."/>
            <person name="Goodwin L."/>
            <person name="Pitluck S."/>
            <person name="Liolios K."/>
            <person name="Pagani I."/>
            <person name="Ivanova N."/>
            <person name="Huntemann M."/>
            <person name="Mavromatis K."/>
            <person name="Mikhailova N."/>
            <person name="Pati A."/>
            <person name="Chen A."/>
            <person name="Palaniappan K."/>
            <person name="Land M."/>
            <person name="Hauser L."/>
            <person name="Brambilla E.M."/>
            <person name="Rohde M."/>
            <person name="Mwirichia R."/>
            <person name="Sikorski J."/>
            <person name="Tindall B.J."/>
            <person name="Goker M."/>
            <person name="Bristow J."/>
            <person name="Eisen J.A."/>
            <person name="Markowitz V."/>
            <person name="Hugenholtz P."/>
            <person name="Klenk H.P."/>
            <person name="Kyrpides N.C."/>
        </authorList>
    </citation>
    <scope>NUCLEOTIDE SEQUENCE [LARGE SCALE GENOMIC DNA]</scope>
    <source>
        <strain evidence="4">DSM 16823 / RW262 / RW262</strain>
    </source>
</reference>
<reference evidence="4" key="2">
    <citation type="submission" date="2011-02" db="EMBL/GenBank/DDBJ databases">
        <title>The complete genome of Fluviicola taffensis DSM 16823.</title>
        <authorList>
            <consortium name="US DOE Joint Genome Institute (JGI-PGF)"/>
            <person name="Lucas S."/>
            <person name="Copeland A."/>
            <person name="Lapidus A."/>
            <person name="Bruce D."/>
            <person name="Goodwin L."/>
            <person name="Pitluck S."/>
            <person name="Kyrpides N."/>
            <person name="Mavromatis K."/>
            <person name="Ivanova N."/>
            <person name="Mikhailova N."/>
            <person name="Pagani I."/>
            <person name="Chertkov O."/>
            <person name="Detter J.C."/>
            <person name="Han C."/>
            <person name="Tapia R."/>
            <person name="Land M."/>
            <person name="Hauser L."/>
            <person name="Markowitz V."/>
            <person name="Cheng J.-F."/>
            <person name="Hugenholtz P."/>
            <person name="Woyke T."/>
            <person name="Wu D."/>
            <person name="Tindall B."/>
            <person name="Pomrenke H.G."/>
            <person name="Brambilla E."/>
            <person name="Klenk H.-P."/>
            <person name="Eisen J.A."/>
        </authorList>
    </citation>
    <scope>NUCLEOTIDE SEQUENCE [LARGE SCALE GENOMIC DNA]</scope>
    <source>
        <strain evidence="4">DSM 16823 / RW262 / RW262</strain>
    </source>
</reference>
<evidence type="ECO:0000259" key="2">
    <source>
        <dbReference type="PROSITE" id="PS51707"/>
    </source>
</evidence>
<evidence type="ECO:0000313" key="3">
    <source>
        <dbReference type="EMBL" id="AEA44815.1"/>
    </source>
</evidence>
<evidence type="ECO:0000256" key="1">
    <source>
        <dbReference type="PIRSR" id="PIRSR016487-1"/>
    </source>
</evidence>
<dbReference type="Proteomes" id="UP000007463">
    <property type="component" value="Chromosome"/>
</dbReference>
<feature type="active site" description="Proton acceptor" evidence="1">
    <location>
        <position position="30"/>
    </location>
</feature>
<name>F2IHN7_FLUTR</name>
<dbReference type="Pfam" id="PF01928">
    <property type="entry name" value="CYTH"/>
    <property type="match status" value="1"/>
</dbReference>
<dbReference type="STRING" id="755732.Fluta_2836"/>
<organism evidence="3 4">
    <name type="scientific">Fluviicola taffensis (strain DSM 16823 / NCIMB 13979 / RW262)</name>
    <dbReference type="NCBI Taxonomy" id="755732"/>
    <lineage>
        <taxon>Bacteria</taxon>
        <taxon>Pseudomonadati</taxon>
        <taxon>Bacteroidota</taxon>
        <taxon>Flavobacteriia</taxon>
        <taxon>Flavobacteriales</taxon>
        <taxon>Crocinitomicaceae</taxon>
        <taxon>Fluviicola</taxon>
    </lineage>
</organism>
<evidence type="ECO:0000313" key="4">
    <source>
        <dbReference type="Proteomes" id="UP000007463"/>
    </source>
</evidence>
<dbReference type="CDD" id="cd07891">
    <property type="entry name" value="CYTH-like_CthTTM-like_1"/>
    <property type="match status" value="1"/>
</dbReference>
<protein>
    <submittedName>
        <fullName evidence="3">Adenylate cyclase</fullName>
    </submittedName>
</protein>
<dbReference type="OrthoDB" id="9805588at2"/>
<dbReference type="PROSITE" id="PS51707">
    <property type="entry name" value="CYTH"/>
    <property type="match status" value="1"/>
</dbReference>
<dbReference type="KEGG" id="fte:Fluta_2836"/>
<dbReference type="PANTHER" id="PTHR40114">
    <property type="entry name" value="SLR0698 PROTEIN"/>
    <property type="match status" value="1"/>
</dbReference>
<dbReference type="EMBL" id="CP002542">
    <property type="protein sequence ID" value="AEA44815.1"/>
    <property type="molecule type" value="Genomic_DNA"/>
</dbReference>
<dbReference type="InterPro" id="IPR023577">
    <property type="entry name" value="CYTH_domain"/>
</dbReference>
<dbReference type="SUPFAM" id="SSF55154">
    <property type="entry name" value="CYTH-like phosphatases"/>
    <property type="match status" value="1"/>
</dbReference>
<dbReference type="HOGENOM" id="CLU_109545_1_0_10"/>
<accession>F2IHN7</accession>
<dbReference type="eggNOG" id="COG2954">
    <property type="taxonomic scope" value="Bacteria"/>
</dbReference>
<proteinExistence type="predicted"/>
<gene>
    <name evidence="3" type="ordered locus">Fluta_2836</name>
</gene>
<dbReference type="InterPro" id="IPR033469">
    <property type="entry name" value="CYTH-like_dom_sf"/>
</dbReference>
<dbReference type="InterPro" id="IPR012042">
    <property type="entry name" value="NeuTTM/CthTTM-like"/>
</dbReference>
<sequence length="150" mass="17640">MKEIERKYLVTDEILHVIKYLQSKKIEQGYISNIDGKTVRVRTKGEKGYLTIKGKTVGISRDEFEYEIPFSDAKHLLTDFCSKVLEKERYDIIIGEKKWEIDVFHGKLEGLIIAEIELESETEEYSLPDWIQKDVSDDPQYYNSNLIEKE</sequence>
<dbReference type="PIRSF" id="PIRSF016487">
    <property type="entry name" value="CYTH_UCP016487"/>
    <property type="match status" value="1"/>
</dbReference>
<feature type="domain" description="CYTH" evidence="2">
    <location>
        <begin position="1"/>
        <end position="148"/>
    </location>
</feature>
<dbReference type="RefSeq" id="WP_013687584.1">
    <property type="nucleotide sequence ID" value="NC_015321.1"/>
</dbReference>
<keyword evidence="4" id="KW-1185">Reference proteome</keyword>
<dbReference type="Gene3D" id="2.40.320.10">
    <property type="entry name" value="Hypothetical Protein Pfu-838710-001"/>
    <property type="match status" value="1"/>
</dbReference>
<dbReference type="AlphaFoldDB" id="F2IHN7"/>
<dbReference type="PANTHER" id="PTHR40114:SF1">
    <property type="entry name" value="SLR0698 PROTEIN"/>
    <property type="match status" value="1"/>
</dbReference>
<dbReference type="SMART" id="SM01118">
    <property type="entry name" value="CYTH"/>
    <property type="match status" value="1"/>
</dbReference>